<dbReference type="Gene3D" id="2.60.120.560">
    <property type="entry name" value="Exo-inulinase, domain 1"/>
    <property type="match status" value="1"/>
</dbReference>
<dbReference type="GO" id="GO:0016787">
    <property type="term" value="F:hydrolase activity"/>
    <property type="evidence" value="ECO:0007669"/>
    <property type="project" value="InterPro"/>
</dbReference>
<dbReference type="Pfam" id="PF06439">
    <property type="entry name" value="3keto-disac_hyd"/>
    <property type="match status" value="1"/>
</dbReference>
<organism evidence="3 4">
    <name type="scientific">Rufibacter hautae</name>
    <dbReference type="NCBI Taxonomy" id="2595005"/>
    <lineage>
        <taxon>Bacteria</taxon>
        <taxon>Pseudomonadati</taxon>
        <taxon>Bacteroidota</taxon>
        <taxon>Cytophagia</taxon>
        <taxon>Cytophagales</taxon>
        <taxon>Hymenobacteraceae</taxon>
        <taxon>Rufibacter</taxon>
    </lineage>
</organism>
<evidence type="ECO:0000256" key="1">
    <source>
        <dbReference type="SAM" id="SignalP"/>
    </source>
</evidence>
<protein>
    <submittedName>
        <fullName evidence="3">DUF1080 domain-containing protein</fullName>
    </submittedName>
</protein>
<keyword evidence="4" id="KW-1185">Reference proteome</keyword>
<name>A0A5B6THV1_9BACT</name>
<dbReference type="InterPro" id="IPR010496">
    <property type="entry name" value="AL/BT2_dom"/>
</dbReference>
<accession>A0A5B6THV1</accession>
<feature type="signal peptide" evidence="1">
    <location>
        <begin position="1"/>
        <end position="21"/>
    </location>
</feature>
<feature type="domain" description="3-keto-alpha-glucoside-1,2-lyase/3-keto-2-hydroxy-glucal hydratase" evidence="2">
    <location>
        <begin position="34"/>
        <end position="218"/>
    </location>
</feature>
<dbReference type="Proteomes" id="UP000324133">
    <property type="component" value="Unassembled WGS sequence"/>
</dbReference>
<feature type="chain" id="PRO_5022700154" evidence="1">
    <location>
        <begin position="22"/>
        <end position="425"/>
    </location>
</feature>
<dbReference type="AlphaFoldDB" id="A0A5B6THV1"/>
<gene>
    <name evidence="3" type="ORF">FOA19_04005</name>
</gene>
<evidence type="ECO:0000313" key="4">
    <source>
        <dbReference type="Proteomes" id="UP000324133"/>
    </source>
</evidence>
<proteinExistence type="predicted"/>
<evidence type="ECO:0000259" key="2">
    <source>
        <dbReference type="Pfam" id="PF06439"/>
    </source>
</evidence>
<dbReference type="EMBL" id="VKKY01000001">
    <property type="protein sequence ID" value="KAA3439843.1"/>
    <property type="molecule type" value="Genomic_DNA"/>
</dbReference>
<keyword evidence="1" id="KW-0732">Signal</keyword>
<reference evidence="3 4" key="1">
    <citation type="submission" date="2019-07" db="EMBL/GenBank/DDBJ databases">
        <title>Rufibacter sp. nov., isolated from lake sediment.</title>
        <authorList>
            <person name="Qu J.-H."/>
        </authorList>
    </citation>
    <scope>NUCLEOTIDE SEQUENCE [LARGE SCALE GENOMIC DNA]</scope>
    <source>
        <strain evidence="3 4">NBS58-1</strain>
    </source>
</reference>
<comment type="caution">
    <text evidence="3">The sequence shown here is derived from an EMBL/GenBank/DDBJ whole genome shotgun (WGS) entry which is preliminary data.</text>
</comment>
<evidence type="ECO:0000313" key="3">
    <source>
        <dbReference type="EMBL" id="KAA3439843.1"/>
    </source>
</evidence>
<dbReference type="OrthoDB" id="949239at2"/>
<sequence>MKNIFALLSLLALAILAFKPADDKTVSNLSDENGWVELINGKDLTGWKATENPATWSVTDGLFQADGKRSHLFYEGEHLKDGFKNFELEVQVKTFKLANTGIYFHTKYQETGWPNSGLEIQVNNTHIGEGDYVELKKTASLYGVRNLYKTFGQDGEWMTIKARVESNRVQVWLNGLKTVDYLQPEKTFKTVPRLGKGTFCLQGHDTLSKMQYKSFRVRRLPDDARSNAVAPVLGAWHDSLVVLQGRQFAFIDLNPKTTLSAKELADYFYTTGINVSMVKSPAAAKELATGKNLPLFTGIKVTATNQAMAKASAADYIVGESTDVKTAQALLKGKKINIWSDKGRTLTTATAAELLDLAKQNNIAIEIDNVSKSPSVEIIKMAKAKGCKFTFAGLVPASNMQKSMYVMKVLKEANLSYKDLYIPKW</sequence>
<dbReference type="RefSeq" id="WP_149089483.1">
    <property type="nucleotide sequence ID" value="NZ_VKKY01000001.1"/>
</dbReference>